<dbReference type="InterPro" id="IPR002398">
    <property type="entry name" value="Pept_C14"/>
</dbReference>
<evidence type="ECO:0000259" key="9">
    <source>
        <dbReference type="PROSITE" id="PS50208"/>
    </source>
</evidence>
<evidence type="ECO:0000256" key="5">
    <source>
        <dbReference type="PIRSR" id="PIRSR038001-1"/>
    </source>
</evidence>
<evidence type="ECO:0000256" key="7">
    <source>
        <dbReference type="SAM" id="MobiDB-lite"/>
    </source>
</evidence>
<dbReference type="PANTHER" id="PTHR47901">
    <property type="entry name" value="CASPASE RECRUITMENT DOMAIN-CONTAINING PROTEIN 18"/>
    <property type="match status" value="1"/>
</dbReference>
<reference evidence="10" key="1">
    <citation type="submission" date="2022-07" db="EMBL/GenBank/DDBJ databases">
        <authorList>
            <person name="Trinca V."/>
            <person name="Uliana J.V.C."/>
            <person name="Torres T.T."/>
            <person name="Ward R.J."/>
            <person name="Monesi N."/>
        </authorList>
    </citation>
    <scope>NUCLEOTIDE SEQUENCE</scope>
    <source>
        <strain evidence="10">HSMRA1968</strain>
        <tissue evidence="10">Whole embryos</tissue>
    </source>
</reference>
<dbReference type="AlphaFoldDB" id="A0A9Q0MVK5"/>
<comment type="similarity">
    <text evidence="1 6">Belongs to the peptidase C14A family.</text>
</comment>
<evidence type="ECO:0000256" key="3">
    <source>
        <dbReference type="ARBA" id="ARBA00022703"/>
    </source>
</evidence>
<dbReference type="InterPro" id="IPR001309">
    <property type="entry name" value="Pept_C14_p20"/>
</dbReference>
<dbReference type="GO" id="GO:0004197">
    <property type="term" value="F:cysteine-type endopeptidase activity"/>
    <property type="evidence" value="ECO:0007669"/>
    <property type="project" value="InterPro"/>
</dbReference>
<sequence>MRKCLDRKIMFPIMQTEIEKLQIGPETKHKMLFEKIARRGPNAFQGLVEICKGNFVEAATFLQRKSSRYIHDDNDDDDDGTISIRNKKREDEEKKDKRKNRDRQNDAQLPDVRPPPNVDITDKSMSRTDAERQVKLEIFTKEVLPTKLAINVTKSKKYHTHKTLATYDMKSRHRGVFFLVNIINFHKKDPRNGASVDRDNLITLFRGMEFKIFYNEDITSAEFNKLVDELIHSQYLQDTDSLVFAVLTHGEFQKGKQYIEFTDGSLTTVQDILEKFNNINCKNMVGKPKIFLFPMCRGNVSDTGTGNPTLKSKKTETDTINFSEQNNIATSSDIKICYATVPGFETHRDPDTGSWYVQVLCEVFAEHAHEHNLDDMLKMIGEKTSRIRTDKGELQTTSTEENGFHKHLYFNPGYYGDD</sequence>
<dbReference type="PIRSF" id="PIRSF038001">
    <property type="entry name" value="Caspase_ICE"/>
    <property type="match status" value="1"/>
</dbReference>
<keyword evidence="11" id="KW-1185">Reference proteome</keyword>
<feature type="active site" evidence="5">
    <location>
        <position position="249"/>
    </location>
</feature>
<dbReference type="Pfam" id="PF00656">
    <property type="entry name" value="Peptidase_C14"/>
    <property type="match status" value="1"/>
</dbReference>
<dbReference type="EMBL" id="WJQU01000003">
    <property type="protein sequence ID" value="KAJ6638149.1"/>
    <property type="molecule type" value="Genomic_DNA"/>
</dbReference>
<evidence type="ECO:0000313" key="11">
    <source>
        <dbReference type="Proteomes" id="UP001151699"/>
    </source>
</evidence>
<organism evidence="10 11">
    <name type="scientific">Pseudolycoriella hygida</name>
    <dbReference type="NCBI Taxonomy" id="35572"/>
    <lineage>
        <taxon>Eukaryota</taxon>
        <taxon>Metazoa</taxon>
        <taxon>Ecdysozoa</taxon>
        <taxon>Arthropoda</taxon>
        <taxon>Hexapoda</taxon>
        <taxon>Insecta</taxon>
        <taxon>Pterygota</taxon>
        <taxon>Neoptera</taxon>
        <taxon>Endopterygota</taxon>
        <taxon>Diptera</taxon>
        <taxon>Nematocera</taxon>
        <taxon>Sciaroidea</taxon>
        <taxon>Sciaridae</taxon>
        <taxon>Pseudolycoriella</taxon>
    </lineage>
</organism>
<evidence type="ECO:0000313" key="10">
    <source>
        <dbReference type="EMBL" id="KAJ6638149.1"/>
    </source>
</evidence>
<dbReference type="SUPFAM" id="SSF52129">
    <property type="entry name" value="Caspase-like"/>
    <property type="match status" value="1"/>
</dbReference>
<dbReference type="Proteomes" id="UP001151699">
    <property type="component" value="Chromosome X"/>
</dbReference>
<feature type="domain" description="Caspase family p10" evidence="8">
    <location>
        <begin position="324"/>
        <end position="412"/>
    </location>
</feature>
<keyword evidence="4" id="KW-0378">Hydrolase</keyword>
<feature type="domain" description="Caspase family p20" evidence="9">
    <location>
        <begin position="173"/>
        <end position="300"/>
    </location>
</feature>
<dbReference type="PANTHER" id="PTHR47901:SF8">
    <property type="entry name" value="CASPASE-3"/>
    <property type="match status" value="1"/>
</dbReference>
<dbReference type="GO" id="GO:0006508">
    <property type="term" value="P:proteolysis"/>
    <property type="evidence" value="ECO:0007669"/>
    <property type="project" value="UniProtKB-KW"/>
</dbReference>
<dbReference type="PROSITE" id="PS50207">
    <property type="entry name" value="CASPASE_P10"/>
    <property type="match status" value="1"/>
</dbReference>
<dbReference type="PROSITE" id="PS50208">
    <property type="entry name" value="CASPASE_P20"/>
    <property type="match status" value="1"/>
</dbReference>
<comment type="caution">
    <text evidence="10">The sequence shown here is derived from an EMBL/GenBank/DDBJ whole genome shotgun (WGS) entry which is preliminary data.</text>
</comment>
<dbReference type="InterPro" id="IPR011600">
    <property type="entry name" value="Pept_C14_caspase"/>
</dbReference>
<keyword evidence="2" id="KW-0645">Protease</keyword>
<dbReference type="Gene3D" id="3.40.50.1460">
    <property type="match status" value="1"/>
</dbReference>
<dbReference type="SMART" id="SM00115">
    <property type="entry name" value="CASc"/>
    <property type="match status" value="1"/>
</dbReference>
<dbReference type="PRINTS" id="PR00376">
    <property type="entry name" value="IL1BCENZYME"/>
</dbReference>
<dbReference type="InterPro" id="IPR015917">
    <property type="entry name" value="Pept_C14A"/>
</dbReference>
<keyword evidence="3" id="KW-0053">Apoptosis</keyword>
<evidence type="ECO:0000256" key="1">
    <source>
        <dbReference type="ARBA" id="ARBA00010134"/>
    </source>
</evidence>
<dbReference type="GO" id="GO:0006915">
    <property type="term" value="P:apoptotic process"/>
    <property type="evidence" value="ECO:0007669"/>
    <property type="project" value="UniProtKB-KW"/>
</dbReference>
<evidence type="ECO:0000256" key="4">
    <source>
        <dbReference type="ARBA" id="ARBA00022801"/>
    </source>
</evidence>
<gene>
    <name evidence="10" type="primary">Dronc_1</name>
    <name evidence="10" type="ORF">Bhyg_10882</name>
</gene>
<dbReference type="InterPro" id="IPR029030">
    <property type="entry name" value="Caspase-like_dom_sf"/>
</dbReference>
<feature type="non-terminal residue" evidence="10">
    <location>
        <position position="418"/>
    </location>
</feature>
<evidence type="ECO:0000256" key="6">
    <source>
        <dbReference type="RuleBase" id="RU003971"/>
    </source>
</evidence>
<proteinExistence type="inferred from homology"/>
<feature type="region of interest" description="Disordered" evidence="7">
    <location>
        <begin position="69"/>
        <end position="127"/>
    </location>
</feature>
<dbReference type="InterPro" id="IPR002138">
    <property type="entry name" value="Pept_C14_p10"/>
</dbReference>
<feature type="active site" evidence="5">
    <location>
        <position position="296"/>
    </location>
</feature>
<dbReference type="OrthoDB" id="6097640at2759"/>
<name>A0A9Q0MVK5_9DIPT</name>
<accession>A0A9Q0MVK5</accession>
<evidence type="ECO:0000256" key="2">
    <source>
        <dbReference type="ARBA" id="ARBA00022670"/>
    </source>
</evidence>
<protein>
    <submittedName>
        <fullName evidence="10">Caspase Dronc</fullName>
    </submittedName>
</protein>
<evidence type="ECO:0000259" key="8">
    <source>
        <dbReference type="PROSITE" id="PS50207"/>
    </source>
</evidence>